<evidence type="ECO:0000313" key="3">
    <source>
        <dbReference type="Proteomes" id="UP000183995"/>
    </source>
</evidence>
<dbReference type="Proteomes" id="UP000183995">
    <property type="component" value="Unassembled WGS sequence"/>
</dbReference>
<reference evidence="2 3" key="1">
    <citation type="submission" date="2016-11" db="EMBL/GenBank/DDBJ databases">
        <authorList>
            <person name="Jaros S."/>
            <person name="Januszkiewicz K."/>
            <person name="Wedrychowicz H."/>
        </authorList>
    </citation>
    <scope>NUCLEOTIDE SEQUENCE [LARGE SCALE GENOMIC DNA]</scope>
    <source>
        <strain evidence="2 3">DSM 10068</strain>
    </source>
</reference>
<protein>
    <submittedName>
        <fullName evidence="2">Radical SAM-linked protein</fullName>
    </submittedName>
</protein>
<organism evidence="2 3">
    <name type="scientific">Sporobacter termitidis DSM 10068</name>
    <dbReference type="NCBI Taxonomy" id="1123282"/>
    <lineage>
        <taxon>Bacteria</taxon>
        <taxon>Bacillati</taxon>
        <taxon>Bacillota</taxon>
        <taxon>Clostridia</taxon>
        <taxon>Eubacteriales</taxon>
        <taxon>Oscillospiraceae</taxon>
        <taxon>Sporobacter</taxon>
    </lineage>
</organism>
<accession>A0A1M5TP63</accession>
<keyword evidence="3" id="KW-1185">Reference proteome</keyword>
<dbReference type="EMBL" id="FQXV01000001">
    <property type="protein sequence ID" value="SHH52542.1"/>
    <property type="molecule type" value="Genomic_DNA"/>
</dbReference>
<proteinExistence type="predicted"/>
<dbReference type="RefSeq" id="WP_073075755.1">
    <property type="nucleotide sequence ID" value="NZ_FQXV01000001.1"/>
</dbReference>
<dbReference type="STRING" id="1123282.SAMN02745823_00176"/>
<evidence type="ECO:0000313" key="2">
    <source>
        <dbReference type="EMBL" id="SHH52542.1"/>
    </source>
</evidence>
<dbReference type="InterPro" id="IPR018768">
    <property type="entry name" value="DUF2344"/>
</dbReference>
<dbReference type="AlphaFoldDB" id="A0A1M5TP63"/>
<evidence type="ECO:0000259" key="1">
    <source>
        <dbReference type="Pfam" id="PF10105"/>
    </source>
</evidence>
<name>A0A1M5TP63_9FIRM</name>
<dbReference type="OrthoDB" id="9780488at2"/>
<sequence length="220" mass="24709">MLRTRLLFEKTGRAQYISHLDLLRTFQRVFLRAGIRLRHTEGFNPHPYLSFALPLPVGSESLCELLDFDLAEDIDLGALPARLNAKMPEGIRAVKAYRPETKFADLAYIRVEGAFFYDAGVPGGTVDKLAALFREKTLVISKKSKKGFVDFDIAPCVQSILFTPEGFDRLAVRAVITAQNPALNPENLVAAVRTHLPSCTPDFASFKRLEVLRRDNNVFR</sequence>
<feature type="domain" description="DUF2344" evidence="1">
    <location>
        <begin position="3"/>
        <end position="176"/>
    </location>
</feature>
<dbReference type="NCBIfam" id="TIGR03936">
    <property type="entry name" value="sam_1_link_chp"/>
    <property type="match status" value="1"/>
</dbReference>
<dbReference type="Pfam" id="PF10105">
    <property type="entry name" value="DUF2344"/>
    <property type="match status" value="1"/>
</dbReference>
<gene>
    <name evidence="2" type="ORF">SAMN02745823_00176</name>
</gene>